<accession>A0A5C8KX80</accession>
<dbReference type="Pfam" id="PF10741">
    <property type="entry name" value="T2SSM_b"/>
    <property type="match status" value="1"/>
</dbReference>
<evidence type="ECO:0000313" key="2">
    <source>
        <dbReference type="EMBL" id="TXK64998.1"/>
    </source>
</evidence>
<evidence type="ECO:0000313" key="3">
    <source>
        <dbReference type="Proteomes" id="UP000321248"/>
    </source>
</evidence>
<dbReference type="RefSeq" id="WP_147890918.1">
    <property type="nucleotide sequence ID" value="NZ_VRTS01000002.1"/>
</dbReference>
<comment type="caution">
    <text evidence="2">The sequence shown here is derived from an EMBL/GenBank/DDBJ whole genome shotgun (WGS) entry which is preliminary data.</text>
</comment>
<proteinExistence type="predicted"/>
<dbReference type="Proteomes" id="UP000321248">
    <property type="component" value="Unassembled WGS sequence"/>
</dbReference>
<feature type="coiled-coil region" evidence="1">
    <location>
        <begin position="46"/>
        <end position="73"/>
    </location>
</feature>
<gene>
    <name evidence="2" type="ORF">FU658_04085</name>
</gene>
<dbReference type="EMBL" id="VRTS01000002">
    <property type="protein sequence ID" value="TXK64998.1"/>
    <property type="molecule type" value="Genomic_DNA"/>
</dbReference>
<reference evidence="2 3" key="1">
    <citation type="submission" date="2019-08" db="EMBL/GenBank/DDBJ databases">
        <authorList>
            <person name="Karlyshev A.V."/>
        </authorList>
    </citation>
    <scope>NUCLEOTIDE SEQUENCE [LARGE SCALE GENOMIC DNA]</scope>
    <source>
        <strain evidence="2 3">Alg18-2.2</strain>
    </source>
</reference>
<organism evidence="2 3">
    <name type="scientific">Alkalisalibacterium limincola</name>
    <dbReference type="NCBI Taxonomy" id="2699169"/>
    <lineage>
        <taxon>Bacteria</taxon>
        <taxon>Pseudomonadati</taxon>
        <taxon>Pseudomonadota</taxon>
        <taxon>Gammaproteobacteria</taxon>
        <taxon>Lysobacterales</taxon>
        <taxon>Lysobacteraceae</taxon>
        <taxon>Alkalisalibacterium</taxon>
    </lineage>
</organism>
<protein>
    <submittedName>
        <fullName evidence="2">General secretion pathway protein GspM</fullName>
    </submittedName>
</protein>
<keyword evidence="3" id="KW-1185">Reference proteome</keyword>
<name>A0A5C8KX80_9GAMM</name>
<dbReference type="InterPro" id="IPR034756">
    <property type="entry name" value="T2SSM_b"/>
</dbReference>
<dbReference type="NCBIfam" id="NF040576">
    <property type="entry name" value="T2SS_GspM_XpsM"/>
    <property type="match status" value="1"/>
</dbReference>
<dbReference type="OrthoDB" id="5767259at2"/>
<keyword evidence="1" id="KW-0175">Coiled coil</keyword>
<evidence type="ECO:0000256" key="1">
    <source>
        <dbReference type="SAM" id="Coils"/>
    </source>
</evidence>
<dbReference type="AlphaFoldDB" id="A0A5C8KX80"/>
<sequence>MRPSFDRERWAALGLLALALLLGYLVAVHWWWTVPQQQLRAELIDLRDQELRLRMHASQVEQVQQRLASLREMQAGDPGFLAEPSQQLATAGLVQQLESVVRGVGSSDRCQLAGTTPVQSRVQERYPRVVVQVRLRCGMEELATVLGRLEAGRPELFIDNLVVRSLRVAQRRGIDTSRDAGLDVSFELYGYLHRAEGGR</sequence>